<dbReference type="STRING" id="6337.A0A0V0XN91"/>
<gene>
    <name evidence="16" type="primary">ABCC1</name>
    <name evidence="16" type="ORF">T4E_9754</name>
</gene>
<dbReference type="SUPFAM" id="SSF52540">
    <property type="entry name" value="P-loop containing nucleoside triphosphate hydrolases"/>
    <property type="match status" value="2"/>
</dbReference>
<comment type="catalytic activity">
    <reaction evidence="12">
        <text>leukotriene C4(in) + ATP + H2O = leukotriene C4(out) + ADP + phosphate + H(+)</text>
        <dbReference type="Rhea" id="RHEA:38963"/>
        <dbReference type="ChEBI" id="CHEBI:15377"/>
        <dbReference type="ChEBI" id="CHEBI:15378"/>
        <dbReference type="ChEBI" id="CHEBI:30616"/>
        <dbReference type="ChEBI" id="CHEBI:43474"/>
        <dbReference type="ChEBI" id="CHEBI:57973"/>
        <dbReference type="ChEBI" id="CHEBI:456216"/>
    </reaction>
    <physiologicalReaction direction="left-to-right" evidence="12">
        <dbReference type="Rhea" id="RHEA:38964"/>
    </physiologicalReaction>
</comment>
<evidence type="ECO:0000256" key="2">
    <source>
        <dbReference type="ARBA" id="ARBA00009726"/>
    </source>
</evidence>
<proteinExistence type="inferred from homology"/>
<dbReference type="InterPro" id="IPR027417">
    <property type="entry name" value="P-loop_NTPase"/>
</dbReference>
<dbReference type="Pfam" id="PF00005">
    <property type="entry name" value="ABC_tran"/>
    <property type="match status" value="2"/>
</dbReference>
<evidence type="ECO:0000256" key="10">
    <source>
        <dbReference type="ARBA" id="ARBA00023136"/>
    </source>
</evidence>
<reference evidence="16 17" key="1">
    <citation type="submission" date="2015-01" db="EMBL/GenBank/DDBJ databases">
        <title>Evolution of Trichinella species and genotypes.</title>
        <authorList>
            <person name="Korhonen P.K."/>
            <person name="Edoardo P."/>
            <person name="Giuseppe L.R."/>
            <person name="Gasser R.B."/>
        </authorList>
    </citation>
    <scope>NUCLEOTIDE SEQUENCE [LARGE SCALE GENOMIC DNA]</scope>
    <source>
        <strain evidence="16">ISS141</strain>
    </source>
</reference>
<keyword evidence="5 13" id="KW-0812">Transmembrane</keyword>
<feature type="transmembrane region" description="Helical" evidence="13">
    <location>
        <begin position="1388"/>
        <end position="1407"/>
    </location>
</feature>
<evidence type="ECO:0000313" key="17">
    <source>
        <dbReference type="Proteomes" id="UP000054815"/>
    </source>
</evidence>
<feature type="transmembrane region" description="Helical" evidence="13">
    <location>
        <begin position="457"/>
        <end position="478"/>
    </location>
</feature>
<feature type="transmembrane region" description="Helical" evidence="13">
    <location>
        <begin position="35"/>
        <end position="55"/>
    </location>
</feature>
<feature type="transmembrane region" description="Helical" evidence="13">
    <location>
        <begin position="305"/>
        <end position="333"/>
    </location>
</feature>
<dbReference type="Proteomes" id="UP000054815">
    <property type="component" value="Unassembled WGS sequence"/>
</dbReference>
<evidence type="ECO:0000256" key="7">
    <source>
        <dbReference type="ARBA" id="ARBA00022741"/>
    </source>
</evidence>
<keyword evidence="4" id="KW-0926">Vacuole</keyword>
<feature type="transmembrane region" description="Helical" evidence="13">
    <location>
        <begin position="893"/>
        <end position="914"/>
    </location>
</feature>
<keyword evidence="9 13" id="KW-1133">Transmembrane helix</keyword>
<feature type="transmembrane region" description="Helical" evidence="13">
    <location>
        <begin position="353"/>
        <end position="377"/>
    </location>
</feature>
<evidence type="ECO:0000256" key="6">
    <source>
        <dbReference type="ARBA" id="ARBA00022737"/>
    </source>
</evidence>
<dbReference type="CDD" id="cd03250">
    <property type="entry name" value="ABCC_MRP_domain1"/>
    <property type="match status" value="1"/>
</dbReference>
<feature type="transmembrane region" description="Helical" evidence="13">
    <location>
        <begin position="1127"/>
        <end position="1145"/>
    </location>
</feature>
<dbReference type="InterPro" id="IPR003439">
    <property type="entry name" value="ABC_transporter-like_ATP-bd"/>
</dbReference>
<evidence type="ECO:0000313" key="16">
    <source>
        <dbReference type="EMBL" id="KRX89394.1"/>
    </source>
</evidence>
<keyword evidence="3" id="KW-0813">Transport</keyword>
<comment type="caution">
    <text evidence="16">The sequence shown here is derived from an EMBL/GenBank/DDBJ whole genome shotgun (WGS) entry which is preliminary data.</text>
</comment>
<comment type="subcellular location">
    <subcellularLocation>
        <location evidence="1">Vacuole membrane</location>
        <topology evidence="1">Multi-pass membrane protein</topology>
    </subcellularLocation>
</comment>
<keyword evidence="8" id="KW-0067">ATP-binding</keyword>
<evidence type="ECO:0000256" key="5">
    <source>
        <dbReference type="ARBA" id="ARBA00022692"/>
    </source>
</evidence>
<dbReference type="InterPro" id="IPR036640">
    <property type="entry name" value="ABC1_TM_sf"/>
</dbReference>
<feature type="transmembrane region" description="Helical" evidence="13">
    <location>
        <begin position="106"/>
        <end position="128"/>
    </location>
</feature>
<evidence type="ECO:0000256" key="1">
    <source>
        <dbReference type="ARBA" id="ARBA00004128"/>
    </source>
</evidence>
<dbReference type="Gene3D" id="1.20.1560.10">
    <property type="entry name" value="ABC transporter type 1, transmembrane domain"/>
    <property type="match status" value="2"/>
</dbReference>
<feature type="domain" description="ABC transporter" evidence="14">
    <location>
        <begin position="632"/>
        <end position="858"/>
    </location>
</feature>
<dbReference type="SMART" id="SM00382">
    <property type="entry name" value="AAA"/>
    <property type="match status" value="2"/>
</dbReference>
<feature type="transmembrane region" description="Helical" evidence="13">
    <location>
        <begin position="534"/>
        <end position="563"/>
    </location>
</feature>
<evidence type="ECO:0000256" key="3">
    <source>
        <dbReference type="ARBA" id="ARBA00022448"/>
    </source>
</evidence>
<feature type="transmembrane region" description="Helical" evidence="13">
    <location>
        <begin position="583"/>
        <end position="603"/>
    </location>
</feature>
<comment type="similarity">
    <text evidence="2">Belongs to the ABC transporter superfamily. ABCC family. Conjugate transporter (TC 3.A.1.208) subfamily.</text>
</comment>
<dbReference type="CDD" id="cd18595">
    <property type="entry name" value="ABC_6TM_MRP1_2_3_6_D1_like"/>
    <property type="match status" value="1"/>
</dbReference>
<dbReference type="InterPro" id="IPR050173">
    <property type="entry name" value="ABC_transporter_C-like"/>
</dbReference>
<dbReference type="PROSITE" id="PS00211">
    <property type="entry name" value="ABC_TRANSPORTER_1"/>
    <property type="match status" value="2"/>
</dbReference>
<protein>
    <recommendedName>
        <fullName evidence="11">ABC-type glutathione-S-conjugate transporter</fullName>
        <ecNumber evidence="11">7.6.2.3</ecNumber>
    </recommendedName>
</protein>
<feature type="transmembrane region" description="Helical" evidence="13">
    <location>
        <begin position="135"/>
        <end position="160"/>
    </location>
</feature>
<feature type="domain" description="ABC transmembrane type-1" evidence="15">
    <location>
        <begin position="984"/>
        <end position="1269"/>
    </location>
</feature>
<dbReference type="PANTHER" id="PTHR24223:SF443">
    <property type="entry name" value="MULTIDRUG-RESISTANCE LIKE PROTEIN 1, ISOFORM I"/>
    <property type="match status" value="1"/>
</dbReference>
<evidence type="ECO:0000259" key="14">
    <source>
        <dbReference type="PROSITE" id="PS50893"/>
    </source>
</evidence>
<dbReference type="InterPro" id="IPR017871">
    <property type="entry name" value="ABC_transporter-like_CS"/>
</dbReference>
<evidence type="ECO:0000256" key="4">
    <source>
        <dbReference type="ARBA" id="ARBA00022554"/>
    </source>
</evidence>
<feature type="transmembrane region" description="Helical" evidence="13">
    <location>
        <begin position="1243"/>
        <end position="1261"/>
    </location>
</feature>
<sequence>MVSFSMEEFCNGTFWDASFLNSSLPHLPVCFQHTVLVWIPFLILILCSPVLLYQMKNNRQPALPKTFLLWLRLGIFFLLALSTFLVACTVHLLRVPATAEISAADITAYFLRCVATIYLFVLTVFCALRGIITSGVIFFALLAHVVCGLEEFLECILYLAGYPVETADMGYIVYYVMLLMCFILTSFADKPAKEVQSAKAAPGKKPKRPVCPESTASFLSRCTFSYFDKIAWRGWRYGLQEDDLWSLDEQNRVSSLKKKWEKHWKLKADRCILQRREQLKHGSTTHEEVAFLSKSESSLRNVPSIFWSLIVCFKWKLLFCLFAKTVADILEFIKPQILKLLIAFMETPTSPLWFGYFYAVLLFSISVVYSILLHQYFHIMFCIGMKIKSMLLSAIFEKSLRLSYEARKDTTTGEIVNLMSVDVQKLVDVFPYIILFWSAPMQICIAIGSLWQLLGPSVLSGVLVLLLTFPINFVLSSLQRKCQANQMKFKDTRIKMMNEILSGIRMLKFHAWELAFRDRISKIRQQELNVLRKGAIYGALTTFTWTVSPLLVAVASFATYLLSDSSHELTPQLTFVSLSLFNLLRFPVSMLPMLISLVIQAAVSKKRLKKFLTGAEIDEAMVERDDNPSYAVRIEGGSFVWDQQEKLMPNLIAINLTVPRGQCVAVIGQVGSGKSSLCSAILGEMEKVSGILTVNGSISYVPQQAWILNGTVRSNILFTKPMKSQFYQNVLEACALDDEINNMIEKDETEIGEKGINLSGGQKQRLSLARAIYQDTDVYILDDPLSAVDSRVGRHIFDNVIGMRGLLRNKTRILVTNALVYLNEVDLIVIMENGTIKKIGTPAELLQHGKDVEQLLEILAKQKIVDENNAQTGVDESSNEHGKTANNLDNVKFVILFFLFLFFALVLHSEWSFVNCRLCPFSSSSLPAAEDAVDGQAEDDSADDLSKLKAGGNRLISTEVAETGSVDWHVYLLYLRSIGLLYALFILCIYAISCMFSVFYNIWLAQWSEDIYVNRSDPNYVSVNTRIGVYAALGAGQGFSVFIAAVVMLLCMVSSSARLHDSLVSSLLRSPISFYERTPIGRILNRISKDIDALDNTLPSTMRSWVSCVMLVLSTLIIITINMRAFGFIIIPLGLLYFLVQKFYVSTSRQLKRIESVSRSPVYSLFQQILQGITSIRAYKAQNHFRLVLQRSVDWNQATNYPVLVSNRWLATRLELIGNLLVFFTASYAVYSRDLHSSSVGMVGLAVTYALLITQTLNWVVRMNSDLETNIVSVERIKEYIELPSEASLVSACRPPPDWPNAGMVEFKNYSLRYRAELEPALKNISFVARPKEKVGIVGRTGAGKSSITLALFRIVEPYSGQIVIDGIDISTIGLHDLRSRLSIIPQVVVVVVVVCLCKLHCIALFVCLIQEPVLLCGSLRMNLDPTEKKTDEELWTALEQVHLKSFVSSLPNKLEHVITEGGENLSVGQRQLICLSRALLRKSRILVLDEATAAIDSETDALIQKTIRQCFQDCTVLTIAHRLNTVIDSDRILVLSNGQVIENDEPSKLMLNPSGEFQLLAKEFLNK</sequence>
<dbReference type="FunFam" id="1.20.1560.10:FF:000020">
    <property type="entry name" value="ABC metal ion transporter"/>
    <property type="match status" value="1"/>
</dbReference>
<keyword evidence="10 13" id="KW-0472">Membrane</keyword>
<feature type="transmembrane region" description="Helical" evidence="13">
    <location>
        <begin position="1027"/>
        <end position="1053"/>
    </location>
</feature>
<dbReference type="GO" id="GO:0005524">
    <property type="term" value="F:ATP binding"/>
    <property type="evidence" value="ECO:0007669"/>
    <property type="project" value="UniProtKB-KW"/>
</dbReference>
<dbReference type="InterPro" id="IPR011527">
    <property type="entry name" value="ABC1_TM_dom"/>
</dbReference>
<feature type="transmembrane region" description="Helical" evidence="13">
    <location>
        <begin position="1214"/>
        <end position="1231"/>
    </location>
</feature>
<accession>A0A0V0XN91</accession>
<dbReference type="CDD" id="cd03244">
    <property type="entry name" value="ABCC_MRP_domain2"/>
    <property type="match status" value="1"/>
</dbReference>
<feature type="domain" description="ABC transporter" evidence="14">
    <location>
        <begin position="1305"/>
        <end position="1563"/>
    </location>
</feature>
<dbReference type="FunFam" id="3.40.50.300:FF:000997">
    <property type="entry name" value="Multidrug resistance-associated protein 1"/>
    <property type="match status" value="1"/>
</dbReference>
<feature type="transmembrane region" description="Helical" evidence="13">
    <location>
        <begin position="172"/>
        <end position="189"/>
    </location>
</feature>
<feature type="transmembrane region" description="Helical" evidence="13">
    <location>
        <begin position="67"/>
        <end position="94"/>
    </location>
</feature>
<evidence type="ECO:0000256" key="9">
    <source>
        <dbReference type="ARBA" id="ARBA00022989"/>
    </source>
</evidence>
<feature type="non-terminal residue" evidence="16">
    <location>
        <position position="1568"/>
    </location>
</feature>
<evidence type="ECO:0000259" key="15">
    <source>
        <dbReference type="PROSITE" id="PS50929"/>
    </source>
</evidence>
<dbReference type="InterPro" id="IPR003593">
    <property type="entry name" value="AAA+_ATPase"/>
</dbReference>
<evidence type="ECO:0000256" key="13">
    <source>
        <dbReference type="SAM" id="Phobius"/>
    </source>
</evidence>
<dbReference type="FunFam" id="3.40.50.300:FF:000074">
    <property type="entry name" value="Multidrug resistance-associated protein 5 isoform 1"/>
    <property type="match status" value="1"/>
</dbReference>
<feature type="transmembrane region" description="Helical" evidence="13">
    <location>
        <begin position="980"/>
        <end position="1007"/>
    </location>
</feature>
<organism evidence="16 17">
    <name type="scientific">Trichinella pseudospiralis</name>
    <name type="common">Parasitic roundworm</name>
    <dbReference type="NCBI Taxonomy" id="6337"/>
    <lineage>
        <taxon>Eukaryota</taxon>
        <taxon>Metazoa</taxon>
        <taxon>Ecdysozoa</taxon>
        <taxon>Nematoda</taxon>
        <taxon>Enoplea</taxon>
        <taxon>Dorylaimia</taxon>
        <taxon>Trichinellida</taxon>
        <taxon>Trichinellidae</taxon>
        <taxon>Trichinella</taxon>
    </lineage>
</organism>
<dbReference type="PROSITE" id="PS50929">
    <property type="entry name" value="ABC_TM1F"/>
    <property type="match status" value="2"/>
</dbReference>
<dbReference type="PANTHER" id="PTHR24223">
    <property type="entry name" value="ATP-BINDING CASSETTE SUB-FAMILY C"/>
    <property type="match status" value="1"/>
</dbReference>
<dbReference type="Pfam" id="PF00664">
    <property type="entry name" value="ABC_membrane"/>
    <property type="match status" value="2"/>
</dbReference>
<dbReference type="GO" id="GO:0015431">
    <property type="term" value="F:ABC-type glutathione S-conjugate transporter activity"/>
    <property type="evidence" value="ECO:0007669"/>
    <property type="project" value="UniProtKB-EC"/>
</dbReference>
<dbReference type="EMBL" id="JYDU01000199">
    <property type="protein sequence ID" value="KRX89394.1"/>
    <property type="molecule type" value="Genomic_DNA"/>
</dbReference>
<evidence type="ECO:0000256" key="8">
    <source>
        <dbReference type="ARBA" id="ARBA00022840"/>
    </source>
</evidence>
<keyword evidence="7" id="KW-0547">Nucleotide-binding</keyword>
<dbReference type="Gene3D" id="3.40.50.300">
    <property type="entry name" value="P-loop containing nucleotide triphosphate hydrolases"/>
    <property type="match status" value="2"/>
</dbReference>
<dbReference type="GO" id="GO:0005774">
    <property type="term" value="C:vacuolar membrane"/>
    <property type="evidence" value="ECO:0007669"/>
    <property type="project" value="UniProtKB-SubCell"/>
</dbReference>
<keyword evidence="6" id="KW-0677">Repeat</keyword>
<evidence type="ECO:0000256" key="12">
    <source>
        <dbReference type="ARBA" id="ARBA00047523"/>
    </source>
</evidence>
<dbReference type="SUPFAM" id="SSF90123">
    <property type="entry name" value="ABC transporter transmembrane region"/>
    <property type="match status" value="2"/>
</dbReference>
<dbReference type="GO" id="GO:0000323">
    <property type="term" value="C:lytic vacuole"/>
    <property type="evidence" value="ECO:0007669"/>
    <property type="project" value="UniProtKB-ARBA"/>
</dbReference>
<evidence type="ECO:0000256" key="11">
    <source>
        <dbReference type="ARBA" id="ARBA00024220"/>
    </source>
</evidence>
<feature type="domain" description="ABC transmembrane type-1" evidence="15">
    <location>
        <begin position="318"/>
        <end position="600"/>
    </location>
</feature>
<dbReference type="CDD" id="cd18603">
    <property type="entry name" value="ABC_6TM_MRP1_2_3_6_D2_like"/>
    <property type="match status" value="1"/>
</dbReference>
<dbReference type="FunFam" id="1.20.1560.10:FF:000001">
    <property type="entry name" value="ATP-binding cassette subfamily C member 1"/>
    <property type="match status" value="1"/>
</dbReference>
<dbReference type="PROSITE" id="PS50893">
    <property type="entry name" value="ABC_TRANSPORTER_2"/>
    <property type="match status" value="2"/>
</dbReference>
<dbReference type="EC" id="7.6.2.3" evidence="11"/>
<name>A0A0V0XN91_TRIPS</name>
<dbReference type="GO" id="GO:0016887">
    <property type="term" value="F:ATP hydrolysis activity"/>
    <property type="evidence" value="ECO:0007669"/>
    <property type="project" value="InterPro"/>
</dbReference>
<feature type="transmembrane region" description="Helical" evidence="13">
    <location>
        <begin position="429"/>
        <end position="451"/>
    </location>
</feature>